<proteinExistence type="predicted"/>
<dbReference type="Proteomes" id="UP000008312">
    <property type="component" value="Unassembled WGS sequence"/>
</dbReference>
<evidence type="ECO:0000313" key="1">
    <source>
        <dbReference type="EMBL" id="CBK23722.2"/>
    </source>
</evidence>
<name>D8M6G9_BLAHO</name>
<protein>
    <submittedName>
        <fullName evidence="1">Uncharacterized protein</fullName>
    </submittedName>
</protein>
<dbReference type="EMBL" id="FN668661">
    <property type="protein sequence ID" value="CBK23722.2"/>
    <property type="molecule type" value="Genomic_DNA"/>
</dbReference>
<reference evidence="1" key="1">
    <citation type="submission" date="2010-02" db="EMBL/GenBank/DDBJ databases">
        <title>Sequencing and annotation of the Blastocystis hominis genome.</title>
        <authorList>
            <person name="Wincker P."/>
        </authorList>
    </citation>
    <scope>NUCLEOTIDE SEQUENCE</scope>
    <source>
        <strain evidence="1">Singapore isolate B</strain>
    </source>
</reference>
<accession>D8M6G9</accession>
<dbReference type="GeneID" id="24920640"/>
<gene>
    <name evidence="1" type="ORF">GSBLH_T00003547001</name>
</gene>
<dbReference type="AlphaFoldDB" id="D8M6G9"/>
<sequence>MLLEGIWKGNKLVEIIRKIEGTIMIEFKRNGDNTIASNRIPLYVGEFVYDESKESFLRNGRGYWIDEETRIATREVEWKDGVEVSGRDLYDGWHIHSLTHSILLVYFILLLC</sequence>
<evidence type="ECO:0000313" key="2">
    <source>
        <dbReference type="Proteomes" id="UP000008312"/>
    </source>
</evidence>
<keyword evidence="2" id="KW-1185">Reference proteome</keyword>
<dbReference type="RefSeq" id="XP_012897770.1">
    <property type="nucleotide sequence ID" value="XM_013042316.1"/>
</dbReference>
<dbReference type="InParanoid" id="D8M6G9"/>
<organism evidence="1">
    <name type="scientific">Blastocystis hominis</name>
    <dbReference type="NCBI Taxonomy" id="12968"/>
    <lineage>
        <taxon>Eukaryota</taxon>
        <taxon>Sar</taxon>
        <taxon>Stramenopiles</taxon>
        <taxon>Bigyra</taxon>
        <taxon>Opalozoa</taxon>
        <taxon>Opalinata</taxon>
        <taxon>Blastocystidae</taxon>
        <taxon>Blastocystis</taxon>
    </lineage>
</organism>